<sequence length="174" mass="19330">MTSPTYAEVLRDIRRQHFAVLSTSDTTGTTASAGVTYNLGRSGATIYVMTRRHLQKARNIAVNPEVSMVIPIPRKLLWGLPPATIQLRGHAKVVDSADIEARGVFSGFWLGRQILTSYEQLRNQGETRICFLRIDLDPLIRTYMVGTPMWQTRSRMEAGSATVVRPGDQGPAVM</sequence>
<dbReference type="Gene3D" id="2.30.110.10">
    <property type="entry name" value="Electron Transport, Fmn-binding Protein, Chain A"/>
    <property type="match status" value="1"/>
</dbReference>
<feature type="domain" description="Pyridoxamine 5'-phosphate oxidase N-terminal" evidence="1">
    <location>
        <begin position="11"/>
        <end position="103"/>
    </location>
</feature>
<proteinExistence type="predicted"/>
<dbReference type="EMBL" id="MVIH01000006">
    <property type="protein sequence ID" value="ORB52363.1"/>
    <property type="molecule type" value="Genomic_DNA"/>
</dbReference>
<reference evidence="2 3" key="1">
    <citation type="submission" date="2016-12" db="EMBL/GenBank/DDBJ databases">
        <title>The new phylogeny of genus Mycobacterium.</title>
        <authorList>
            <person name="Tortoli E."/>
            <person name="Trovato A."/>
            <person name="Cirillo D.M."/>
        </authorList>
    </citation>
    <scope>NUCLEOTIDE SEQUENCE [LARGE SCALE GENOMIC DNA]</scope>
    <source>
        <strain evidence="2 3">DSM 44223</strain>
    </source>
</reference>
<accession>A0A1X0IUF7</accession>
<dbReference type="InterPro" id="IPR012349">
    <property type="entry name" value="Split_barrel_FMN-bd"/>
</dbReference>
<dbReference type="RefSeq" id="WP_083120196.1">
    <property type="nucleotide sequence ID" value="NZ_JACKUO010000026.1"/>
</dbReference>
<keyword evidence="3" id="KW-1185">Reference proteome</keyword>
<dbReference type="OrthoDB" id="3697359at2"/>
<evidence type="ECO:0000313" key="2">
    <source>
        <dbReference type="EMBL" id="ORB52363.1"/>
    </source>
</evidence>
<dbReference type="InterPro" id="IPR011576">
    <property type="entry name" value="Pyridox_Oxase_N"/>
</dbReference>
<evidence type="ECO:0000313" key="3">
    <source>
        <dbReference type="Proteomes" id="UP000192534"/>
    </source>
</evidence>
<evidence type="ECO:0000259" key="1">
    <source>
        <dbReference type="Pfam" id="PF01243"/>
    </source>
</evidence>
<protein>
    <submittedName>
        <fullName evidence="2">Pyridoxamine 5'-phosphate oxidase</fullName>
    </submittedName>
</protein>
<dbReference type="Pfam" id="PF01243">
    <property type="entry name" value="PNPOx_N"/>
    <property type="match status" value="1"/>
</dbReference>
<dbReference type="SUPFAM" id="SSF50475">
    <property type="entry name" value="FMN-binding split barrel"/>
    <property type="match status" value="1"/>
</dbReference>
<dbReference type="Proteomes" id="UP000192534">
    <property type="component" value="Unassembled WGS sequence"/>
</dbReference>
<comment type="caution">
    <text evidence="2">The sequence shown here is derived from an EMBL/GenBank/DDBJ whole genome shotgun (WGS) entry which is preliminary data.</text>
</comment>
<name>A0A1X0IUF7_MYCRH</name>
<gene>
    <name evidence="2" type="ORF">BST42_15545</name>
</gene>
<organism evidence="2 3">
    <name type="scientific">Mycolicibacterium rhodesiae</name>
    <name type="common">Mycobacterium rhodesiae</name>
    <dbReference type="NCBI Taxonomy" id="36814"/>
    <lineage>
        <taxon>Bacteria</taxon>
        <taxon>Bacillati</taxon>
        <taxon>Actinomycetota</taxon>
        <taxon>Actinomycetes</taxon>
        <taxon>Mycobacteriales</taxon>
        <taxon>Mycobacteriaceae</taxon>
        <taxon>Mycolicibacterium</taxon>
    </lineage>
</organism>
<dbReference type="AlphaFoldDB" id="A0A1X0IUF7"/>